<proteinExistence type="predicted"/>
<dbReference type="GeneID" id="73467296"/>
<dbReference type="Proteomes" id="UP000694255">
    <property type="component" value="Unassembled WGS sequence"/>
</dbReference>
<feature type="compositionally biased region" description="Acidic residues" evidence="1">
    <location>
        <begin position="146"/>
        <end position="158"/>
    </location>
</feature>
<dbReference type="GO" id="GO:0009062">
    <property type="term" value="P:fatty acid catabolic process"/>
    <property type="evidence" value="ECO:0007669"/>
    <property type="project" value="TreeGrafter"/>
</dbReference>
<dbReference type="GO" id="GO:0005782">
    <property type="term" value="C:peroxisomal matrix"/>
    <property type="evidence" value="ECO:0007669"/>
    <property type="project" value="TreeGrafter"/>
</dbReference>
<feature type="non-terminal residue" evidence="3">
    <location>
        <position position="173"/>
    </location>
</feature>
<evidence type="ECO:0000313" key="3">
    <source>
        <dbReference type="EMBL" id="KAG7665872.1"/>
    </source>
</evidence>
<dbReference type="AlphaFoldDB" id="A0A8J5QW71"/>
<dbReference type="GO" id="GO:0006637">
    <property type="term" value="P:acyl-CoA metabolic process"/>
    <property type="evidence" value="ECO:0007669"/>
    <property type="project" value="InterPro"/>
</dbReference>
<dbReference type="PANTHER" id="PTHR11066:SF34">
    <property type="entry name" value="ACYL-COENZYME A THIOESTERASE 8"/>
    <property type="match status" value="1"/>
</dbReference>
<dbReference type="PANTHER" id="PTHR11066">
    <property type="entry name" value="ACYL-COA THIOESTERASE"/>
    <property type="match status" value="1"/>
</dbReference>
<dbReference type="OrthoDB" id="68328at2759"/>
<evidence type="ECO:0000259" key="2">
    <source>
        <dbReference type="Pfam" id="PF13622"/>
    </source>
</evidence>
<reference evidence="3 4" key="1">
    <citation type="journal article" date="2021" name="DNA Res.">
        <title>Genome analysis of Candida subhashii reveals its hybrid nature and dual mitochondrial genome conformations.</title>
        <authorList>
            <person name="Mixao V."/>
            <person name="Hegedusova E."/>
            <person name="Saus E."/>
            <person name="Pryszcz L.P."/>
            <person name="Cillingova A."/>
            <person name="Nosek J."/>
            <person name="Gabaldon T."/>
        </authorList>
    </citation>
    <scope>NUCLEOTIDE SEQUENCE [LARGE SCALE GENOMIC DNA]</scope>
    <source>
        <strain evidence="3 4">CBS 10753</strain>
    </source>
</reference>
<gene>
    <name evidence="3" type="ORF">J8A68_000495</name>
</gene>
<organism evidence="3 4">
    <name type="scientific">[Candida] subhashii</name>
    <dbReference type="NCBI Taxonomy" id="561895"/>
    <lineage>
        <taxon>Eukaryota</taxon>
        <taxon>Fungi</taxon>
        <taxon>Dikarya</taxon>
        <taxon>Ascomycota</taxon>
        <taxon>Saccharomycotina</taxon>
        <taxon>Pichiomycetes</taxon>
        <taxon>Debaryomycetaceae</taxon>
        <taxon>Spathaspora</taxon>
    </lineage>
</organism>
<evidence type="ECO:0000256" key="1">
    <source>
        <dbReference type="SAM" id="MobiDB-lite"/>
    </source>
</evidence>
<feature type="domain" description="Acyl-CoA thioesterase-like N-terminal HotDog" evidence="2">
    <location>
        <begin position="42"/>
        <end position="117"/>
    </location>
</feature>
<keyword evidence="4" id="KW-1185">Reference proteome</keyword>
<accession>A0A8J5QW71</accession>
<dbReference type="InterPro" id="IPR049449">
    <property type="entry name" value="TesB_ACOT8-like_N"/>
</dbReference>
<dbReference type="CDD" id="cd03445">
    <property type="entry name" value="Thioesterase_II_repeat2"/>
    <property type="match status" value="1"/>
</dbReference>
<sequence>MSKDFNYIRGKPVDVHAEFGVDQISQHNYRGRKPLIRPRPDARGVFGGNLAGQALLVAIRSSPPEFKPHSLHSFFVRAANDKTPIAWEVSEVSNGKTFVNRSIKGIQDGQIVYIANISLTKRNSHKEAVRKYEEYYAKIEQRAKESDEDEEEEEDDDAPAPPKPFVFQTPYHE</sequence>
<comment type="caution">
    <text evidence="3">The sequence shown here is derived from an EMBL/GenBank/DDBJ whole genome shotgun (WGS) entry which is preliminary data.</text>
</comment>
<dbReference type="GO" id="GO:0047617">
    <property type="term" value="F:fatty acyl-CoA hydrolase activity"/>
    <property type="evidence" value="ECO:0007669"/>
    <property type="project" value="InterPro"/>
</dbReference>
<feature type="region of interest" description="Disordered" evidence="1">
    <location>
        <begin position="140"/>
        <end position="173"/>
    </location>
</feature>
<dbReference type="EMBL" id="JAGSYN010000045">
    <property type="protein sequence ID" value="KAG7665872.1"/>
    <property type="molecule type" value="Genomic_DNA"/>
</dbReference>
<dbReference type="InterPro" id="IPR003703">
    <property type="entry name" value="Acyl_CoA_thio"/>
</dbReference>
<name>A0A8J5QW71_9ASCO</name>
<dbReference type="RefSeq" id="XP_049266104.1">
    <property type="nucleotide sequence ID" value="XM_049408986.1"/>
</dbReference>
<dbReference type="Pfam" id="PF13622">
    <property type="entry name" value="4HBT_3"/>
    <property type="match status" value="1"/>
</dbReference>
<evidence type="ECO:0000313" key="4">
    <source>
        <dbReference type="Proteomes" id="UP000694255"/>
    </source>
</evidence>
<protein>
    <submittedName>
        <fullName evidence="3">TES1</fullName>
    </submittedName>
</protein>